<evidence type="ECO:0000313" key="2">
    <source>
        <dbReference type="EMBL" id="KFB48382.1"/>
    </source>
</evidence>
<dbReference type="EMBL" id="KE525340">
    <property type="protein sequence ID" value="KFB48382.1"/>
    <property type="molecule type" value="Genomic_DNA"/>
</dbReference>
<dbReference type="EMBL" id="ATLV01023065">
    <property type="status" value="NOT_ANNOTATED_CDS"/>
    <property type="molecule type" value="Genomic_DNA"/>
</dbReference>
<sequence length="51" mass="5721">MAIVSEISNARNGRQNRVQTFNSGKSPDHEANIAKGKTNIQENLKHLLSRF</sequence>
<protein>
    <submittedName>
        <fullName evidence="2">Uncharacterized protein LOC101246131</fullName>
    </submittedName>
</protein>
<dbReference type="EnsemblMetazoa" id="ASIC016504-RA">
    <property type="protein sequence ID" value="ASIC016504-PA"/>
    <property type="gene ID" value="ASIC016504"/>
</dbReference>
<dbReference type="Proteomes" id="UP000030765">
    <property type="component" value="Unassembled WGS sequence"/>
</dbReference>
<feature type="compositionally biased region" description="Polar residues" evidence="1">
    <location>
        <begin position="1"/>
        <end position="25"/>
    </location>
</feature>
<reference evidence="2 4" key="1">
    <citation type="journal article" date="2014" name="BMC Genomics">
        <title>Genome sequence of Anopheles sinensis provides insight into genetics basis of mosquito competence for malaria parasites.</title>
        <authorList>
            <person name="Zhou D."/>
            <person name="Zhang D."/>
            <person name="Ding G."/>
            <person name="Shi L."/>
            <person name="Hou Q."/>
            <person name="Ye Y."/>
            <person name="Xu Y."/>
            <person name="Zhou H."/>
            <person name="Xiong C."/>
            <person name="Li S."/>
            <person name="Yu J."/>
            <person name="Hong S."/>
            <person name="Yu X."/>
            <person name="Zou P."/>
            <person name="Chen C."/>
            <person name="Chang X."/>
            <person name="Wang W."/>
            <person name="Lv Y."/>
            <person name="Sun Y."/>
            <person name="Ma L."/>
            <person name="Shen B."/>
            <person name="Zhu C."/>
        </authorList>
    </citation>
    <scope>NUCLEOTIDE SEQUENCE [LARGE SCALE GENOMIC DNA]</scope>
</reference>
<reference evidence="3" key="2">
    <citation type="submission" date="2020-05" db="UniProtKB">
        <authorList>
            <consortium name="EnsemblMetazoa"/>
        </authorList>
    </citation>
    <scope>IDENTIFICATION</scope>
</reference>
<gene>
    <name evidence="2" type="ORF">ZHAS_00016504</name>
</gene>
<accession>A0A084WDT8</accession>
<proteinExistence type="predicted"/>
<evidence type="ECO:0000256" key="1">
    <source>
        <dbReference type="SAM" id="MobiDB-lite"/>
    </source>
</evidence>
<organism evidence="2">
    <name type="scientific">Anopheles sinensis</name>
    <name type="common">Mosquito</name>
    <dbReference type="NCBI Taxonomy" id="74873"/>
    <lineage>
        <taxon>Eukaryota</taxon>
        <taxon>Metazoa</taxon>
        <taxon>Ecdysozoa</taxon>
        <taxon>Arthropoda</taxon>
        <taxon>Hexapoda</taxon>
        <taxon>Insecta</taxon>
        <taxon>Pterygota</taxon>
        <taxon>Neoptera</taxon>
        <taxon>Endopterygota</taxon>
        <taxon>Diptera</taxon>
        <taxon>Nematocera</taxon>
        <taxon>Culicoidea</taxon>
        <taxon>Culicidae</taxon>
        <taxon>Anophelinae</taxon>
        <taxon>Anopheles</taxon>
    </lineage>
</organism>
<dbReference type="VEuPathDB" id="VectorBase:ASIC016504"/>
<evidence type="ECO:0000313" key="3">
    <source>
        <dbReference type="EnsemblMetazoa" id="ASIC016504-PA"/>
    </source>
</evidence>
<keyword evidence="4" id="KW-1185">Reference proteome</keyword>
<name>A0A084WDT8_ANOSI</name>
<feature type="region of interest" description="Disordered" evidence="1">
    <location>
        <begin position="1"/>
        <end position="38"/>
    </location>
</feature>
<dbReference type="AlphaFoldDB" id="A0A084WDT8"/>
<evidence type="ECO:0000313" key="4">
    <source>
        <dbReference type="Proteomes" id="UP000030765"/>
    </source>
</evidence>